<dbReference type="Proteomes" id="UP000321362">
    <property type="component" value="Chromosome"/>
</dbReference>
<dbReference type="AlphaFoldDB" id="A0A5B8W5W7"/>
<accession>A0A5B8W5W7</accession>
<evidence type="ECO:0000313" key="1">
    <source>
        <dbReference type="EMBL" id="QEC78315.1"/>
    </source>
</evidence>
<keyword evidence="2" id="KW-1185">Reference proteome</keyword>
<organism evidence="1 2">
    <name type="scientific">Mucilaginibacter ginsenosidivorax</name>
    <dbReference type="NCBI Taxonomy" id="862126"/>
    <lineage>
        <taxon>Bacteria</taxon>
        <taxon>Pseudomonadati</taxon>
        <taxon>Bacteroidota</taxon>
        <taxon>Sphingobacteriia</taxon>
        <taxon>Sphingobacteriales</taxon>
        <taxon>Sphingobacteriaceae</taxon>
        <taxon>Mucilaginibacter</taxon>
    </lineage>
</organism>
<dbReference type="KEGG" id="mgk:FSB76_21090"/>
<evidence type="ECO:0000313" key="2">
    <source>
        <dbReference type="Proteomes" id="UP000321362"/>
    </source>
</evidence>
<dbReference type="RefSeq" id="WP_147056840.1">
    <property type="nucleotide sequence ID" value="NZ_CP042437.1"/>
</dbReference>
<proteinExistence type="predicted"/>
<gene>
    <name evidence="1" type="ORF">FSB76_21090</name>
</gene>
<evidence type="ECO:0008006" key="3">
    <source>
        <dbReference type="Google" id="ProtNLM"/>
    </source>
</evidence>
<dbReference type="OrthoDB" id="893860at2"/>
<name>A0A5B8W5W7_9SPHI</name>
<reference evidence="1 2" key="1">
    <citation type="journal article" date="2013" name="J. Microbiol.">
        <title>Mucilaginibacter ginsenosidivorax sp. nov., with ginsenoside converting activity isolated from sediment.</title>
        <authorList>
            <person name="Kim J.K."/>
            <person name="Choi T.E."/>
            <person name="Liu Q.M."/>
            <person name="Park H.Y."/>
            <person name="Yi T.H."/>
            <person name="Yoon M.H."/>
            <person name="Kim S.C."/>
            <person name="Im W.T."/>
        </authorList>
    </citation>
    <scope>NUCLEOTIDE SEQUENCE [LARGE SCALE GENOMIC DNA]</scope>
    <source>
        <strain evidence="1 2">KHI28</strain>
    </source>
</reference>
<dbReference type="EMBL" id="CP042437">
    <property type="protein sequence ID" value="QEC78315.1"/>
    <property type="molecule type" value="Genomic_DNA"/>
</dbReference>
<sequence>MKTLLIPTDFTQQSIQHIPALAQVFYPQKVNIVLVHMLKITDNISELLMLSRRSVEYRQIPDNFYIRCRDIENKYSHVINNIAITFFYGSTVAVFNNFLEANEIDAIVPPHDNYELLFKNSIAPQMLFDKCDTALIKLPKTPGTLADVVIEEPVLTEHES</sequence>
<protein>
    <recommendedName>
        <fullName evidence="3">Universal stress protein</fullName>
    </recommendedName>
</protein>